<feature type="transmembrane region" description="Helical" evidence="7">
    <location>
        <begin position="186"/>
        <end position="210"/>
    </location>
</feature>
<feature type="domain" description="ABC transmembrane type-1" evidence="8">
    <location>
        <begin position="75"/>
        <end position="264"/>
    </location>
</feature>
<feature type="transmembrane region" description="Helical" evidence="7">
    <location>
        <begin position="12"/>
        <end position="35"/>
    </location>
</feature>
<dbReference type="Proteomes" id="UP000775770">
    <property type="component" value="Unassembled WGS sequence"/>
</dbReference>
<evidence type="ECO:0000259" key="8">
    <source>
        <dbReference type="PROSITE" id="PS50928"/>
    </source>
</evidence>
<dbReference type="EMBL" id="JABZRA010000077">
    <property type="protein sequence ID" value="MBF1272980.1"/>
    <property type="molecule type" value="Genomic_DNA"/>
</dbReference>
<evidence type="ECO:0000256" key="6">
    <source>
        <dbReference type="ARBA" id="ARBA00023136"/>
    </source>
</evidence>
<keyword evidence="3" id="KW-1003">Cell membrane</keyword>
<name>A0A930DN95_9FIRM</name>
<dbReference type="GO" id="GO:0055085">
    <property type="term" value="P:transmembrane transport"/>
    <property type="evidence" value="ECO:0007669"/>
    <property type="project" value="InterPro"/>
</dbReference>
<evidence type="ECO:0000256" key="3">
    <source>
        <dbReference type="ARBA" id="ARBA00022475"/>
    </source>
</evidence>
<dbReference type="PANTHER" id="PTHR43744:SF12">
    <property type="entry name" value="ABC TRANSPORTER PERMEASE PROTEIN MG189-RELATED"/>
    <property type="match status" value="1"/>
</dbReference>
<feature type="transmembrane region" description="Helical" evidence="7">
    <location>
        <begin position="246"/>
        <end position="264"/>
    </location>
</feature>
<feature type="transmembrane region" description="Helical" evidence="7">
    <location>
        <begin position="110"/>
        <end position="132"/>
    </location>
</feature>
<dbReference type="PANTHER" id="PTHR43744">
    <property type="entry name" value="ABC TRANSPORTER PERMEASE PROTEIN MG189-RELATED-RELATED"/>
    <property type="match status" value="1"/>
</dbReference>
<keyword evidence="2 7" id="KW-0813">Transport</keyword>
<dbReference type="Pfam" id="PF00528">
    <property type="entry name" value="BPD_transp_1"/>
    <property type="match status" value="1"/>
</dbReference>
<sequence>MESLERNRKISSFIIHLSLVLISITMLIPFLWMVLTAFKSITEATSVDPFIIFPKVWRTDAFKAVFANMDFLLLYRNTLLLIFFRVLCAVVTATMAGYAFARLRFPGRDLAFSLVLFQMMVPTQVFLIPQYLMVSKMGMLNTIFALVFPGLVTAFGTFLLRQGFMGLPKDLEEAARLDGCNIGQTFLFVMMPLMRSSMVALGIFTALFAYKDLMWPMIVNTDKDMLVLSSALAKMQGQYVVKFPELMAASLIACVPMIVLYILFQKQFIEGIATSGGKL</sequence>
<keyword evidence="5 7" id="KW-1133">Transmembrane helix</keyword>
<evidence type="ECO:0000256" key="7">
    <source>
        <dbReference type="RuleBase" id="RU363032"/>
    </source>
</evidence>
<evidence type="ECO:0000256" key="5">
    <source>
        <dbReference type="ARBA" id="ARBA00022989"/>
    </source>
</evidence>
<evidence type="ECO:0000313" key="10">
    <source>
        <dbReference type="Proteomes" id="UP000775770"/>
    </source>
</evidence>
<evidence type="ECO:0000256" key="1">
    <source>
        <dbReference type="ARBA" id="ARBA00004651"/>
    </source>
</evidence>
<keyword evidence="4 7" id="KW-0812">Transmembrane</keyword>
<dbReference type="InterPro" id="IPR035906">
    <property type="entry name" value="MetI-like_sf"/>
</dbReference>
<keyword evidence="6 7" id="KW-0472">Membrane</keyword>
<protein>
    <submittedName>
        <fullName evidence="9">Carbohydrate ABC transporter permease</fullName>
    </submittedName>
</protein>
<comment type="subcellular location">
    <subcellularLocation>
        <location evidence="1 7">Cell membrane</location>
        <topology evidence="1 7">Multi-pass membrane protein</topology>
    </subcellularLocation>
</comment>
<dbReference type="AlphaFoldDB" id="A0A930DN95"/>
<comment type="caution">
    <text evidence="9">The sequence shown here is derived from an EMBL/GenBank/DDBJ whole genome shotgun (WGS) entry which is preliminary data.</text>
</comment>
<proteinExistence type="inferred from homology"/>
<dbReference type="PROSITE" id="PS50928">
    <property type="entry name" value="ABC_TM1"/>
    <property type="match status" value="1"/>
</dbReference>
<dbReference type="RefSeq" id="WP_304071838.1">
    <property type="nucleotide sequence ID" value="NZ_JABZRA010000077.1"/>
</dbReference>
<feature type="transmembrane region" description="Helical" evidence="7">
    <location>
        <begin position="79"/>
        <end position="101"/>
    </location>
</feature>
<dbReference type="GO" id="GO:0005886">
    <property type="term" value="C:plasma membrane"/>
    <property type="evidence" value="ECO:0007669"/>
    <property type="project" value="UniProtKB-SubCell"/>
</dbReference>
<evidence type="ECO:0000313" key="9">
    <source>
        <dbReference type="EMBL" id="MBF1272980.1"/>
    </source>
</evidence>
<evidence type="ECO:0000256" key="2">
    <source>
        <dbReference type="ARBA" id="ARBA00022448"/>
    </source>
</evidence>
<dbReference type="CDD" id="cd06261">
    <property type="entry name" value="TM_PBP2"/>
    <property type="match status" value="1"/>
</dbReference>
<organism evidence="9 10">
    <name type="scientific">Oribacterium sinus</name>
    <dbReference type="NCBI Taxonomy" id="237576"/>
    <lineage>
        <taxon>Bacteria</taxon>
        <taxon>Bacillati</taxon>
        <taxon>Bacillota</taxon>
        <taxon>Clostridia</taxon>
        <taxon>Lachnospirales</taxon>
        <taxon>Lachnospiraceae</taxon>
        <taxon>Oribacterium</taxon>
    </lineage>
</organism>
<accession>A0A930DN95</accession>
<comment type="similarity">
    <text evidence="7">Belongs to the binding-protein-dependent transport system permease family.</text>
</comment>
<dbReference type="SUPFAM" id="SSF161098">
    <property type="entry name" value="MetI-like"/>
    <property type="match status" value="1"/>
</dbReference>
<feature type="transmembrane region" description="Helical" evidence="7">
    <location>
        <begin position="138"/>
        <end position="160"/>
    </location>
</feature>
<dbReference type="Gene3D" id="1.10.3720.10">
    <property type="entry name" value="MetI-like"/>
    <property type="match status" value="1"/>
</dbReference>
<reference evidence="9" key="1">
    <citation type="submission" date="2020-04" db="EMBL/GenBank/DDBJ databases">
        <title>Deep metagenomics examines the oral microbiome during advanced dental caries in children, revealing novel taxa and co-occurrences with host molecules.</title>
        <authorList>
            <person name="Baker J.L."/>
            <person name="Morton J.T."/>
            <person name="Dinis M."/>
            <person name="Alvarez R."/>
            <person name="Tran N.C."/>
            <person name="Knight R."/>
            <person name="Edlund A."/>
        </authorList>
    </citation>
    <scope>NUCLEOTIDE SEQUENCE</scope>
    <source>
        <strain evidence="9">JCVI_38_bin.19</strain>
    </source>
</reference>
<gene>
    <name evidence="9" type="ORF">HXM90_06130</name>
</gene>
<evidence type="ECO:0000256" key="4">
    <source>
        <dbReference type="ARBA" id="ARBA00022692"/>
    </source>
</evidence>
<dbReference type="InterPro" id="IPR000515">
    <property type="entry name" value="MetI-like"/>
</dbReference>